<name>A0ABD1Y630_9MARC</name>
<evidence type="ECO:0000313" key="3">
    <source>
        <dbReference type="Proteomes" id="UP001605036"/>
    </source>
</evidence>
<feature type="compositionally biased region" description="Basic and acidic residues" evidence="1">
    <location>
        <begin position="25"/>
        <end position="50"/>
    </location>
</feature>
<evidence type="ECO:0000256" key="1">
    <source>
        <dbReference type="SAM" id="MobiDB-lite"/>
    </source>
</evidence>
<feature type="region of interest" description="Disordered" evidence="1">
    <location>
        <begin position="17"/>
        <end position="57"/>
    </location>
</feature>
<dbReference type="AlphaFoldDB" id="A0ABD1Y630"/>
<sequence length="80" mass="9113">MASEQFEFVQALNDVTTYSNGQESEASRLHERDEDVKDLEGNNSMRRDSNGETSHVYQVTKEKMEDVMEEGDVAVKLAQQ</sequence>
<gene>
    <name evidence="2" type="ORF">R1flu_001282</name>
</gene>
<proteinExistence type="predicted"/>
<comment type="caution">
    <text evidence="2">The sequence shown here is derived from an EMBL/GenBank/DDBJ whole genome shotgun (WGS) entry which is preliminary data.</text>
</comment>
<accession>A0ABD1Y630</accession>
<dbReference type="Proteomes" id="UP001605036">
    <property type="component" value="Unassembled WGS sequence"/>
</dbReference>
<evidence type="ECO:0000313" key="2">
    <source>
        <dbReference type="EMBL" id="KAL2621077.1"/>
    </source>
</evidence>
<reference evidence="2 3" key="1">
    <citation type="submission" date="2024-09" db="EMBL/GenBank/DDBJ databases">
        <title>Chromosome-scale assembly of Riccia fluitans.</title>
        <authorList>
            <person name="Paukszto L."/>
            <person name="Sawicki J."/>
            <person name="Karawczyk K."/>
            <person name="Piernik-Szablinska J."/>
            <person name="Szczecinska M."/>
            <person name="Mazdziarz M."/>
        </authorList>
    </citation>
    <scope>NUCLEOTIDE SEQUENCE [LARGE SCALE GENOMIC DNA]</scope>
    <source>
        <strain evidence="2">Rf_01</strain>
        <tissue evidence="2">Aerial parts of the thallus</tissue>
    </source>
</reference>
<keyword evidence="3" id="KW-1185">Reference proteome</keyword>
<protein>
    <submittedName>
        <fullName evidence="2">Uncharacterized protein</fullName>
    </submittedName>
</protein>
<dbReference type="EMBL" id="JBHFFA010000006">
    <property type="protein sequence ID" value="KAL2621077.1"/>
    <property type="molecule type" value="Genomic_DNA"/>
</dbReference>
<organism evidence="2 3">
    <name type="scientific">Riccia fluitans</name>
    <dbReference type="NCBI Taxonomy" id="41844"/>
    <lineage>
        <taxon>Eukaryota</taxon>
        <taxon>Viridiplantae</taxon>
        <taxon>Streptophyta</taxon>
        <taxon>Embryophyta</taxon>
        <taxon>Marchantiophyta</taxon>
        <taxon>Marchantiopsida</taxon>
        <taxon>Marchantiidae</taxon>
        <taxon>Marchantiales</taxon>
        <taxon>Ricciaceae</taxon>
        <taxon>Riccia</taxon>
    </lineage>
</organism>